<evidence type="ECO:0000256" key="4">
    <source>
        <dbReference type="HAMAP-Rule" id="MF_01411"/>
    </source>
</evidence>
<evidence type="ECO:0000256" key="1">
    <source>
        <dbReference type="ARBA" id="ARBA00022729"/>
    </source>
</evidence>
<dbReference type="eggNOG" id="COG1452">
    <property type="taxonomic scope" value="Bacteria"/>
</dbReference>
<dbReference type="GO" id="GO:0015920">
    <property type="term" value="P:lipopolysaccharide transport"/>
    <property type="evidence" value="ECO:0007669"/>
    <property type="project" value="InterPro"/>
</dbReference>
<name>A0A097ENL6_9GAMM</name>
<evidence type="ECO:0000256" key="2">
    <source>
        <dbReference type="ARBA" id="ARBA00023136"/>
    </source>
</evidence>
<keyword evidence="8" id="KW-1185">Reference proteome</keyword>
<dbReference type="InterPro" id="IPR020889">
    <property type="entry name" value="LipoPS_assembly_LptD"/>
</dbReference>
<evidence type="ECO:0000313" key="8">
    <source>
        <dbReference type="Proteomes" id="UP000029672"/>
    </source>
</evidence>
<dbReference type="Pfam" id="PF04453">
    <property type="entry name" value="LptD"/>
    <property type="match status" value="1"/>
</dbReference>
<comment type="subcellular location">
    <subcellularLocation>
        <location evidence="4">Cell outer membrane</location>
    </subcellularLocation>
</comment>
<keyword evidence="1 4" id="KW-0732">Signal</keyword>
<accession>A0A097ENL6</accession>
<dbReference type="InterPro" id="IPR050218">
    <property type="entry name" value="LptD"/>
</dbReference>
<dbReference type="GO" id="GO:1990351">
    <property type="term" value="C:transporter complex"/>
    <property type="evidence" value="ECO:0007669"/>
    <property type="project" value="TreeGrafter"/>
</dbReference>
<dbReference type="InterPro" id="IPR005653">
    <property type="entry name" value="OstA-like_N"/>
</dbReference>
<dbReference type="RefSeq" id="WP_040008671.1">
    <property type="nucleotide sequence ID" value="NZ_CP009574.1"/>
</dbReference>
<evidence type="ECO:0000313" key="7">
    <source>
        <dbReference type="EMBL" id="AIT09158.1"/>
    </source>
</evidence>
<dbReference type="STRING" id="1547445.LO80_03685"/>
<organism evidence="7 8">
    <name type="scientific">Candidatus Francisella endociliophora</name>
    <dbReference type="NCBI Taxonomy" id="653937"/>
    <lineage>
        <taxon>Bacteria</taxon>
        <taxon>Pseudomonadati</taxon>
        <taxon>Pseudomonadota</taxon>
        <taxon>Gammaproteobacteria</taxon>
        <taxon>Thiotrichales</taxon>
        <taxon>Francisellaceae</taxon>
        <taxon>Francisella</taxon>
    </lineage>
</organism>
<dbReference type="KEGG" id="frf:LO80_03685"/>
<evidence type="ECO:0000259" key="5">
    <source>
        <dbReference type="Pfam" id="PF03968"/>
    </source>
</evidence>
<dbReference type="OrthoDB" id="9760225at2"/>
<comment type="caution">
    <text evidence="4">Lacks conserved residue(s) required for the propagation of feature annotation.</text>
</comment>
<dbReference type="Proteomes" id="UP000029672">
    <property type="component" value="Chromosome"/>
</dbReference>
<proteinExistence type="inferred from homology"/>
<comment type="function">
    <text evidence="4">Together with LptE, is involved in the assembly of lipopolysaccharide (LPS) at the surface of the outer membrane.</text>
</comment>
<feature type="domain" description="Organic solvent tolerance-like N-terminal" evidence="5">
    <location>
        <begin position="115"/>
        <end position="195"/>
    </location>
</feature>
<dbReference type="AlphaFoldDB" id="A0A097ENL6"/>
<dbReference type="HAMAP" id="MF_01411">
    <property type="entry name" value="LPS_assembly_LptD"/>
    <property type="match status" value="1"/>
</dbReference>
<protein>
    <recommendedName>
        <fullName evidence="4">LPS-assembly protein LptD</fullName>
    </recommendedName>
</protein>
<reference evidence="7 8" key="1">
    <citation type="submission" date="2014-10" db="EMBL/GenBank/DDBJ databases">
        <title>Whole genome sequence of Francisella endociliophora strain FSC1006, isolated from a laboratory culture of the marine ciliate Euplotes raikovi.</title>
        <authorList>
            <person name="Granberg M."/>
            <person name="Backman S."/>
            <person name="Lundmark E."/>
            <person name="Nilsson E."/>
            <person name="Karlsson E."/>
            <person name="Thelaus J."/>
            <person name="Ohrman C."/>
            <person name="Larkeryd A."/>
            <person name="Stenberg P."/>
        </authorList>
    </citation>
    <scope>NUCLEOTIDE SEQUENCE [LARGE SCALE GENOMIC DNA]</scope>
    <source>
        <strain evidence="7 8">FSC1006</strain>
    </source>
</reference>
<dbReference type="Pfam" id="PF03968">
    <property type="entry name" value="LptD_N"/>
    <property type="match status" value="1"/>
</dbReference>
<dbReference type="HOGENOM" id="CLU_009039_0_0_6"/>
<sequence length="868" mass="98988">MLKGIHKYLLICFGTVFFTVQGNAARIMNKNPIKEDWKCSVIDGEWSCERSEKPKNVFNDELKTAEKEKALADDMGWIQKSSYFSGGYYDNDNEFTKRLCKSKKTDVSYENAEFDTDGTLIASGNVEVLQCDQELYGNNAIVNFNKDKSSIRSLVMTGDVIAKQPSTGIFLRTKELDANMDDGTYSAGETFFRMAREVPDTRIYDKEHFSGHLRGYGKSFKKQGDDLYLENGYITSGDPYDNDWKLTGDNIDINTETEMAYIKDGFLEIKDIPVMYIPYFSHPINNKRKSGFLFPGIVQNQNGGYGVSVPYYFNLAPNYDLMLETVLWSERGLMENGTFRYMTDYFQGQFEGSIVPYDFQEGKMRGAFSLTNTGDFKNGITTNLRYDYVSDAEFYNDFSAGNINLVTKTLLDREFDINYSNDYIDSSLTFLKYGVVNPTLTVTNRPYAKLPELKFNVTSDGYTPDYITLSAETLNTYFYKAPGPSTAKPGAPNATNVNAFRAYESPKITGNFSETWGYLNPSLEVPIRYYQLENRPTDTIKFAKDSVTSVIPIFNIDAGAYFDKDYTTDSGTYTSTLHPRLFYTYIPYQDQTDIPLFDTSLQNEQYMQMFQVNRFTGHDRINNANQVTYALEASTTNQDDGSTLASAKIGQMMYFADRKVTLCQGDKKCNNPGQMDPFSTETFSPIMSSFEFQVMKNIYVSAQVNYRVKQENIDYQVYQLSYKDENENIFNVSYNNIANNWNSLTQEQMNNGVKPKPQETVTLSTILNLTDHWGIAALWNYNFEQKQISNVFAGLQYNAKSWALRFLWQKSAYTNQDPNNPQELGPLRDTYMLEFELKGIGGMGNTSGISERLTQINGYETGEWGQGI</sequence>
<dbReference type="GO" id="GO:0009279">
    <property type="term" value="C:cell outer membrane"/>
    <property type="evidence" value="ECO:0007669"/>
    <property type="project" value="UniProtKB-SubCell"/>
</dbReference>
<feature type="domain" description="LptD C-terminal" evidence="6">
    <location>
        <begin position="363"/>
        <end position="773"/>
    </location>
</feature>
<comment type="similarity">
    <text evidence="4">Belongs to the LptD family.</text>
</comment>
<dbReference type="GO" id="GO:0043165">
    <property type="term" value="P:Gram-negative-bacterium-type cell outer membrane assembly"/>
    <property type="evidence" value="ECO:0007669"/>
    <property type="project" value="UniProtKB-UniRule"/>
</dbReference>
<gene>
    <name evidence="4" type="primary">lptD</name>
    <name evidence="7" type="ORF">LO80_03685</name>
</gene>
<dbReference type="PANTHER" id="PTHR30189">
    <property type="entry name" value="LPS-ASSEMBLY PROTEIN"/>
    <property type="match status" value="1"/>
</dbReference>
<comment type="subunit">
    <text evidence="4">Component of the lipopolysaccharide transport and assembly complex. Interacts with LptE and LptA.</text>
</comment>
<evidence type="ECO:0000256" key="3">
    <source>
        <dbReference type="ARBA" id="ARBA00023237"/>
    </source>
</evidence>
<keyword evidence="2 4" id="KW-0472">Membrane</keyword>
<dbReference type="EMBL" id="CP009574">
    <property type="protein sequence ID" value="AIT09158.1"/>
    <property type="molecule type" value="Genomic_DNA"/>
</dbReference>
<evidence type="ECO:0000259" key="6">
    <source>
        <dbReference type="Pfam" id="PF04453"/>
    </source>
</evidence>
<dbReference type="InterPro" id="IPR007543">
    <property type="entry name" value="LptD_C"/>
</dbReference>
<keyword evidence="3 4" id="KW-0998">Cell outer membrane</keyword>
<dbReference type="PANTHER" id="PTHR30189:SF1">
    <property type="entry name" value="LPS-ASSEMBLY PROTEIN LPTD"/>
    <property type="match status" value="1"/>
</dbReference>